<protein>
    <submittedName>
        <fullName evidence="2">Uncharacterized protein</fullName>
    </submittedName>
</protein>
<feature type="transmembrane region" description="Helical" evidence="1">
    <location>
        <begin position="60"/>
        <end position="78"/>
    </location>
</feature>
<keyword evidence="1" id="KW-0472">Membrane</keyword>
<feature type="transmembrane region" description="Helical" evidence="1">
    <location>
        <begin position="107"/>
        <end position="130"/>
    </location>
</feature>
<dbReference type="Proteomes" id="UP000711614">
    <property type="component" value="Unassembled WGS sequence"/>
</dbReference>
<keyword evidence="1" id="KW-1133">Transmembrane helix</keyword>
<reference evidence="2 3" key="1">
    <citation type="submission" date="2021-03" db="EMBL/GenBank/DDBJ databases">
        <title>Sequencing the genomes of 1000 actinobacteria strains.</title>
        <authorList>
            <person name="Klenk H.-P."/>
        </authorList>
    </citation>
    <scope>NUCLEOTIDE SEQUENCE [LARGE SCALE GENOMIC DNA]</scope>
    <source>
        <strain evidence="2 3">DSM 16005</strain>
    </source>
</reference>
<gene>
    <name evidence="2" type="ORF">JOF48_002766</name>
</gene>
<dbReference type="EMBL" id="JAGIOI010000001">
    <property type="protein sequence ID" value="MBP2413967.1"/>
    <property type="molecule type" value="Genomic_DNA"/>
</dbReference>
<proteinExistence type="predicted"/>
<name>A0ABS4YZT1_9MICC</name>
<dbReference type="RefSeq" id="WP_209681590.1">
    <property type="nucleotide sequence ID" value="NZ_JAGIOI010000001.1"/>
</dbReference>
<comment type="caution">
    <text evidence="2">The sequence shown here is derived from an EMBL/GenBank/DDBJ whole genome shotgun (WGS) entry which is preliminary data.</text>
</comment>
<evidence type="ECO:0000256" key="1">
    <source>
        <dbReference type="SAM" id="Phobius"/>
    </source>
</evidence>
<keyword evidence="1" id="KW-0812">Transmembrane</keyword>
<feature type="transmembrane region" description="Helical" evidence="1">
    <location>
        <begin position="33"/>
        <end position="54"/>
    </location>
</feature>
<sequence>MTRNKRFSVWPIFTRHYRGMIPTGRRRLEFKTVLYLFIAPATIGAWAALGNVGFDKLEPAIAGLGVLAGAFLAGFVLLTDLRIKIRETESYRVHLGRLIGRTAASTMYLMVMSILTLMLIILGGVLTGSLPEDLLVVQHIIVGISVAALVHIVATGMTFLRRLFNVYVQLFSGDFAPELHIVDQDPTDGSAPRQRRAR</sequence>
<feature type="transmembrane region" description="Helical" evidence="1">
    <location>
        <begin position="136"/>
        <end position="160"/>
    </location>
</feature>
<evidence type="ECO:0000313" key="2">
    <source>
        <dbReference type="EMBL" id="MBP2413967.1"/>
    </source>
</evidence>
<organism evidence="2 3">
    <name type="scientific">Arthrobacter stackebrandtii</name>
    <dbReference type="NCBI Taxonomy" id="272161"/>
    <lineage>
        <taxon>Bacteria</taxon>
        <taxon>Bacillati</taxon>
        <taxon>Actinomycetota</taxon>
        <taxon>Actinomycetes</taxon>
        <taxon>Micrococcales</taxon>
        <taxon>Micrococcaceae</taxon>
        <taxon>Arthrobacter</taxon>
    </lineage>
</organism>
<accession>A0ABS4YZT1</accession>
<evidence type="ECO:0000313" key="3">
    <source>
        <dbReference type="Proteomes" id="UP000711614"/>
    </source>
</evidence>
<keyword evidence="3" id="KW-1185">Reference proteome</keyword>